<protein>
    <recommendedName>
        <fullName evidence="3">Lipoprotein</fullName>
    </recommendedName>
</protein>
<evidence type="ECO:0000313" key="2">
    <source>
        <dbReference type="Proteomes" id="UP001596067"/>
    </source>
</evidence>
<proteinExistence type="predicted"/>
<sequence length="251" mass="25694">MIIYWGCERDEQDMRNRGITAAVLALVALVAGCGSGGAGGGAATVTAAAAPKAEKLGPDPGTRYTRINVPKLDGMTCAEGEGGFHFGSDLDMNVFGVDGLPAPAGADGEDHTDASCFGNPRLRLSSGAHTATVPHFTARTKLFAAVADPGAALDESFEHTMKLSAGYGRQRIGEARLFTTRALVVKCQQNVAATFPMTTCFWANYGAVGSIDFFPAGGEHLPLDQAAARTQAVAAAALPAGAAPASPSARP</sequence>
<accession>A0ABW1F7K4</accession>
<evidence type="ECO:0000313" key="1">
    <source>
        <dbReference type="EMBL" id="MFC5889129.1"/>
    </source>
</evidence>
<dbReference type="Proteomes" id="UP001596067">
    <property type="component" value="Unassembled WGS sequence"/>
</dbReference>
<evidence type="ECO:0008006" key="3">
    <source>
        <dbReference type="Google" id="ProtNLM"/>
    </source>
</evidence>
<dbReference type="EMBL" id="JBHSOD010000052">
    <property type="protein sequence ID" value="MFC5889129.1"/>
    <property type="molecule type" value="Genomic_DNA"/>
</dbReference>
<name>A0ABW1F7K4_9ACTN</name>
<organism evidence="1 2">
    <name type="scientific">Kitasatospora aburaviensis</name>
    <dbReference type="NCBI Taxonomy" id="67265"/>
    <lineage>
        <taxon>Bacteria</taxon>
        <taxon>Bacillati</taxon>
        <taxon>Actinomycetota</taxon>
        <taxon>Actinomycetes</taxon>
        <taxon>Kitasatosporales</taxon>
        <taxon>Streptomycetaceae</taxon>
        <taxon>Kitasatospora</taxon>
    </lineage>
</organism>
<gene>
    <name evidence="1" type="ORF">ACFP0N_29580</name>
</gene>
<comment type="caution">
    <text evidence="1">The sequence shown here is derived from an EMBL/GenBank/DDBJ whole genome shotgun (WGS) entry which is preliminary data.</text>
</comment>
<reference evidence="2" key="1">
    <citation type="journal article" date="2019" name="Int. J. Syst. Evol. Microbiol.">
        <title>The Global Catalogue of Microorganisms (GCM) 10K type strain sequencing project: providing services to taxonomists for standard genome sequencing and annotation.</title>
        <authorList>
            <consortium name="The Broad Institute Genomics Platform"/>
            <consortium name="The Broad Institute Genome Sequencing Center for Infectious Disease"/>
            <person name="Wu L."/>
            <person name="Ma J."/>
        </authorList>
    </citation>
    <scope>NUCLEOTIDE SEQUENCE [LARGE SCALE GENOMIC DNA]</scope>
    <source>
        <strain evidence="2">CGMCC 4.1469</strain>
    </source>
</reference>
<dbReference type="RefSeq" id="WP_345328205.1">
    <property type="nucleotide sequence ID" value="NZ_BAAAVH010000016.1"/>
</dbReference>
<keyword evidence="2" id="KW-1185">Reference proteome</keyword>